<feature type="transmembrane region" description="Helical" evidence="13">
    <location>
        <begin position="372"/>
        <end position="392"/>
    </location>
</feature>
<dbReference type="PANTHER" id="PTHR43711:SF1">
    <property type="entry name" value="HISTIDINE KINASE 1"/>
    <property type="match status" value="1"/>
</dbReference>
<dbReference type="SUPFAM" id="SSF55874">
    <property type="entry name" value="ATPase domain of HSP90 chaperone/DNA topoisomerase II/histidine kinase"/>
    <property type="match status" value="1"/>
</dbReference>
<evidence type="ECO:0000256" key="4">
    <source>
        <dbReference type="ARBA" id="ARBA00022475"/>
    </source>
</evidence>
<accession>M5UQL8</accession>
<dbReference type="CDD" id="cd00075">
    <property type="entry name" value="HATPase"/>
    <property type="match status" value="1"/>
</dbReference>
<feature type="compositionally biased region" description="Acidic residues" evidence="12">
    <location>
        <begin position="652"/>
        <end position="662"/>
    </location>
</feature>
<keyword evidence="13" id="KW-0812">Transmembrane</keyword>
<evidence type="ECO:0000256" key="2">
    <source>
        <dbReference type="ARBA" id="ARBA00004236"/>
    </source>
</evidence>
<proteinExistence type="predicted"/>
<evidence type="ECO:0000259" key="14">
    <source>
        <dbReference type="PROSITE" id="PS50109"/>
    </source>
</evidence>
<dbReference type="GO" id="GO:0005886">
    <property type="term" value="C:plasma membrane"/>
    <property type="evidence" value="ECO:0007669"/>
    <property type="project" value="UniProtKB-SubCell"/>
</dbReference>
<dbReference type="InterPro" id="IPR003661">
    <property type="entry name" value="HisK_dim/P_dom"/>
</dbReference>
<feature type="region of interest" description="Disordered" evidence="12">
    <location>
        <begin position="636"/>
        <end position="679"/>
    </location>
</feature>
<feature type="domain" description="Histidine kinase" evidence="14">
    <location>
        <begin position="412"/>
        <end position="634"/>
    </location>
</feature>
<dbReference type="PRINTS" id="PR00344">
    <property type="entry name" value="BCTRLSENSOR"/>
</dbReference>
<comment type="subcellular location">
    <subcellularLocation>
        <location evidence="2">Cell membrane</location>
    </subcellularLocation>
</comment>
<protein>
    <recommendedName>
        <fullName evidence="3">histidine kinase</fullName>
        <ecNumber evidence="3">2.7.13.3</ecNumber>
    </recommendedName>
</protein>
<dbReference type="SUPFAM" id="SSF47384">
    <property type="entry name" value="Homodimeric domain of signal transducing histidine kinase"/>
    <property type="match status" value="1"/>
</dbReference>
<evidence type="ECO:0000313" key="15">
    <source>
        <dbReference type="EMBL" id="EMI58278.1"/>
    </source>
</evidence>
<feature type="transmembrane region" description="Helical" evidence="13">
    <location>
        <begin position="6"/>
        <end position="27"/>
    </location>
</feature>
<evidence type="ECO:0000256" key="13">
    <source>
        <dbReference type="SAM" id="Phobius"/>
    </source>
</evidence>
<keyword evidence="4" id="KW-1003">Cell membrane</keyword>
<dbReference type="GO" id="GO:0000155">
    <property type="term" value="F:phosphorelay sensor kinase activity"/>
    <property type="evidence" value="ECO:0007669"/>
    <property type="project" value="InterPro"/>
</dbReference>
<organism evidence="15 16">
    <name type="scientific">Rhodopirellula sallentina SM41</name>
    <dbReference type="NCBI Taxonomy" id="1263870"/>
    <lineage>
        <taxon>Bacteria</taxon>
        <taxon>Pseudomonadati</taxon>
        <taxon>Planctomycetota</taxon>
        <taxon>Planctomycetia</taxon>
        <taxon>Pirellulales</taxon>
        <taxon>Pirellulaceae</taxon>
        <taxon>Rhodopirellula</taxon>
    </lineage>
</organism>
<keyword evidence="5" id="KW-0597">Phosphoprotein</keyword>
<dbReference type="Pfam" id="PF00512">
    <property type="entry name" value="HisKA"/>
    <property type="match status" value="1"/>
</dbReference>
<keyword evidence="10" id="KW-0902">Two-component regulatory system</keyword>
<dbReference type="RefSeq" id="WP_008673617.1">
    <property type="nucleotide sequence ID" value="NZ_ANOH01000024.1"/>
</dbReference>
<dbReference type="SMART" id="SM00387">
    <property type="entry name" value="HATPase_c"/>
    <property type="match status" value="1"/>
</dbReference>
<dbReference type="Proteomes" id="UP000011885">
    <property type="component" value="Unassembled WGS sequence"/>
</dbReference>
<keyword evidence="13" id="KW-1133">Transmembrane helix</keyword>
<dbReference type="Gene3D" id="3.30.565.10">
    <property type="entry name" value="Histidine kinase-like ATPase, C-terminal domain"/>
    <property type="match status" value="1"/>
</dbReference>
<evidence type="ECO:0000313" key="16">
    <source>
        <dbReference type="Proteomes" id="UP000011885"/>
    </source>
</evidence>
<name>M5UQL8_9BACT</name>
<dbReference type="InterPro" id="IPR003594">
    <property type="entry name" value="HATPase_dom"/>
</dbReference>
<evidence type="ECO:0000256" key="12">
    <source>
        <dbReference type="SAM" id="MobiDB-lite"/>
    </source>
</evidence>
<gene>
    <name evidence="15" type="ORF">RSSM_00284</name>
</gene>
<keyword evidence="11 13" id="KW-0472">Membrane</keyword>
<dbReference type="PROSITE" id="PS50109">
    <property type="entry name" value="HIS_KIN"/>
    <property type="match status" value="1"/>
</dbReference>
<keyword evidence="9" id="KW-0067">ATP-binding</keyword>
<dbReference type="InterPro" id="IPR050736">
    <property type="entry name" value="Sensor_HK_Regulatory"/>
</dbReference>
<dbReference type="PANTHER" id="PTHR43711">
    <property type="entry name" value="TWO-COMPONENT HISTIDINE KINASE"/>
    <property type="match status" value="1"/>
</dbReference>
<evidence type="ECO:0000256" key="3">
    <source>
        <dbReference type="ARBA" id="ARBA00012438"/>
    </source>
</evidence>
<dbReference type="Pfam" id="PF02518">
    <property type="entry name" value="HATPase_c"/>
    <property type="match status" value="1"/>
</dbReference>
<sequence length="679" mass="76327">MRDDRLAWPIVLLLLIVLVPSLGMMWMMREAVENERLASDQRLREAYVIQLQSGKKSIRDRWRSQMEHGVALLATDTPAIVFQRLVSSGSVDGVLIRDGDGKILYPTVSVLGQNSVEIRVPRWRRAQRLEFAEQDYAAARDLYAELSEEQLGDEDRCRAMQSRIRCSLKLDETDIALTLLEQLSEDDEAFDGRGRSFAATAQLQMLELLDPGTEPYRSVMTRLENRLNDYSKPMVSTQRQFLMSRLLDIDSSSLTFPTRDAELLSSEMMSNFNEASVQNELKPTSDPDLWTRMSKDGRLVEWHRVANLKQRLMALTDNVPLASGIEFVISQPNEQSTGMMDVSLGAGFGGMRLGLAESSPNWEEAKASQNRVLHAWIAWLVVFVTCVLAWLLSRTLKQRLRLARLKNDLVATVSHELKTPLSSIRLLVDTLLDSDRDAANEQSIKRDREYLELISHENARLTRLIDNFLTFSRIDQGRQDFEFESIDLRDVVGQAIAIFREHWKEVDSCLRVQHTSPATIMGDKDALVAVVVNLLENAWKYSGDNRQIILVTGVDGESATLKVEDNGIGLNARAKRRVFDRFFQVDQRVARSRGGCGLGLSIVSAIVESHGGAISVESEFGVGSTFTVTLPGVDKHDAGECDGDERDVNERDVDEQGIDEQGVDGHARHADVAAREETH</sequence>
<evidence type="ECO:0000256" key="5">
    <source>
        <dbReference type="ARBA" id="ARBA00022553"/>
    </source>
</evidence>
<keyword evidence="8 15" id="KW-0418">Kinase</keyword>
<feature type="compositionally biased region" description="Basic and acidic residues" evidence="12">
    <location>
        <begin position="663"/>
        <end position="679"/>
    </location>
</feature>
<dbReference type="PATRIC" id="fig|1263870.3.peg.310"/>
<reference evidence="15 16" key="1">
    <citation type="journal article" date="2013" name="Mar. Genomics">
        <title>Expression of sulfatases in Rhodopirellula baltica and the diversity of sulfatases in the genus Rhodopirellula.</title>
        <authorList>
            <person name="Wegner C.E."/>
            <person name="Richter-Heitmann T."/>
            <person name="Klindworth A."/>
            <person name="Klockow C."/>
            <person name="Richter M."/>
            <person name="Achstetter T."/>
            <person name="Glockner F.O."/>
            <person name="Harder J."/>
        </authorList>
    </citation>
    <scope>NUCLEOTIDE SEQUENCE [LARGE SCALE GENOMIC DNA]</scope>
    <source>
        <strain evidence="15 16">SM41</strain>
    </source>
</reference>
<keyword evidence="6" id="KW-0808">Transferase</keyword>
<dbReference type="SMART" id="SM00388">
    <property type="entry name" value="HisKA"/>
    <property type="match status" value="1"/>
</dbReference>
<evidence type="ECO:0000256" key="7">
    <source>
        <dbReference type="ARBA" id="ARBA00022741"/>
    </source>
</evidence>
<dbReference type="FunFam" id="3.30.565.10:FF:000023">
    <property type="entry name" value="PAS domain-containing sensor histidine kinase"/>
    <property type="match status" value="1"/>
</dbReference>
<evidence type="ECO:0000256" key="8">
    <source>
        <dbReference type="ARBA" id="ARBA00022777"/>
    </source>
</evidence>
<evidence type="ECO:0000256" key="6">
    <source>
        <dbReference type="ARBA" id="ARBA00022679"/>
    </source>
</evidence>
<dbReference type="GO" id="GO:0005524">
    <property type="term" value="F:ATP binding"/>
    <property type="evidence" value="ECO:0007669"/>
    <property type="project" value="UniProtKB-KW"/>
</dbReference>
<dbReference type="CDD" id="cd00082">
    <property type="entry name" value="HisKA"/>
    <property type="match status" value="1"/>
</dbReference>
<evidence type="ECO:0000256" key="1">
    <source>
        <dbReference type="ARBA" id="ARBA00000085"/>
    </source>
</evidence>
<dbReference type="EMBL" id="ANOH01000024">
    <property type="protein sequence ID" value="EMI58278.1"/>
    <property type="molecule type" value="Genomic_DNA"/>
</dbReference>
<keyword evidence="7" id="KW-0547">Nucleotide-binding</keyword>
<evidence type="ECO:0000256" key="9">
    <source>
        <dbReference type="ARBA" id="ARBA00022840"/>
    </source>
</evidence>
<evidence type="ECO:0000256" key="11">
    <source>
        <dbReference type="ARBA" id="ARBA00023136"/>
    </source>
</evidence>
<dbReference type="InterPro" id="IPR036097">
    <property type="entry name" value="HisK_dim/P_sf"/>
</dbReference>
<dbReference type="AlphaFoldDB" id="M5UQL8"/>
<comment type="caution">
    <text evidence="15">The sequence shown here is derived from an EMBL/GenBank/DDBJ whole genome shotgun (WGS) entry which is preliminary data.</text>
</comment>
<keyword evidence="16" id="KW-1185">Reference proteome</keyword>
<dbReference type="InterPro" id="IPR005467">
    <property type="entry name" value="His_kinase_dom"/>
</dbReference>
<comment type="catalytic activity">
    <reaction evidence="1">
        <text>ATP + protein L-histidine = ADP + protein N-phospho-L-histidine.</text>
        <dbReference type="EC" id="2.7.13.3"/>
    </reaction>
</comment>
<dbReference type="InterPro" id="IPR036890">
    <property type="entry name" value="HATPase_C_sf"/>
</dbReference>
<dbReference type="InterPro" id="IPR004358">
    <property type="entry name" value="Sig_transdc_His_kin-like_C"/>
</dbReference>
<dbReference type="Gene3D" id="1.10.287.130">
    <property type="match status" value="1"/>
</dbReference>
<dbReference type="EC" id="2.7.13.3" evidence="3"/>
<evidence type="ECO:0000256" key="10">
    <source>
        <dbReference type="ARBA" id="ARBA00023012"/>
    </source>
</evidence>